<accession>A0AAW8CQA2</accession>
<dbReference type="Proteomes" id="UP001242045">
    <property type="component" value="Unassembled WGS sequence"/>
</dbReference>
<sequence length="99" mass="11056">MLMFTGKKIRNIDGPACLPGWKKTMVDQLTKAIDLVLRDEVTGLMLATTCKFPANENLTEGRTILCGTYSADLHLAARQAEWIAEKAHGLREQSPVRWV</sequence>
<protein>
    <submittedName>
        <fullName evidence="1">Uncharacterized protein</fullName>
    </submittedName>
</protein>
<dbReference type="AlphaFoldDB" id="A0AAW8CQA2"/>
<reference evidence="1" key="1">
    <citation type="submission" date="2023-07" db="EMBL/GenBank/DDBJ databases">
        <title>Sorghum-associated microbial communities from plants grown in Nebraska, USA.</title>
        <authorList>
            <person name="Schachtman D."/>
        </authorList>
    </citation>
    <scope>NUCLEOTIDE SEQUENCE</scope>
    <source>
        <strain evidence="1">DS3754</strain>
    </source>
</reference>
<evidence type="ECO:0000313" key="2">
    <source>
        <dbReference type="Proteomes" id="UP001242045"/>
    </source>
</evidence>
<name>A0AAW8CQA2_9BURK</name>
<comment type="caution">
    <text evidence="1">The sequence shown here is derived from an EMBL/GenBank/DDBJ whole genome shotgun (WGS) entry which is preliminary data.</text>
</comment>
<proteinExistence type="predicted"/>
<organism evidence="1 2">
    <name type="scientific">Variovorax boronicumulans</name>
    <dbReference type="NCBI Taxonomy" id="436515"/>
    <lineage>
        <taxon>Bacteria</taxon>
        <taxon>Pseudomonadati</taxon>
        <taxon>Pseudomonadota</taxon>
        <taxon>Betaproteobacteria</taxon>
        <taxon>Burkholderiales</taxon>
        <taxon>Comamonadaceae</taxon>
        <taxon>Variovorax</taxon>
    </lineage>
</organism>
<dbReference type="EMBL" id="JAUSRD010000003">
    <property type="protein sequence ID" value="MDP9892584.1"/>
    <property type="molecule type" value="Genomic_DNA"/>
</dbReference>
<evidence type="ECO:0000313" key="1">
    <source>
        <dbReference type="EMBL" id="MDP9892584.1"/>
    </source>
</evidence>
<gene>
    <name evidence="1" type="ORF">J2W31_001689</name>
</gene>
<dbReference type="RefSeq" id="WP_307684440.1">
    <property type="nucleotide sequence ID" value="NZ_JAUSRD010000003.1"/>
</dbReference>